<name>A0ABV7P9D2_9PSEU</name>
<reference evidence="2" key="1">
    <citation type="journal article" date="2019" name="Int. J. Syst. Evol. Microbiol.">
        <title>The Global Catalogue of Microorganisms (GCM) 10K type strain sequencing project: providing services to taxonomists for standard genome sequencing and annotation.</title>
        <authorList>
            <consortium name="The Broad Institute Genomics Platform"/>
            <consortium name="The Broad Institute Genome Sequencing Center for Infectious Disease"/>
            <person name="Wu L."/>
            <person name="Ma J."/>
        </authorList>
    </citation>
    <scope>NUCLEOTIDE SEQUENCE [LARGE SCALE GENOMIC DNA]</scope>
    <source>
        <strain evidence="2">CGMCC 4.7676</strain>
    </source>
</reference>
<keyword evidence="2" id="KW-1185">Reference proteome</keyword>
<comment type="caution">
    <text evidence="1">The sequence shown here is derived from an EMBL/GenBank/DDBJ whole genome shotgun (WGS) entry which is preliminary data.</text>
</comment>
<dbReference type="EMBL" id="JBHRWK010000102">
    <property type="protein sequence ID" value="MFC3455708.1"/>
    <property type="molecule type" value="Genomic_DNA"/>
</dbReference>
<organism evidence="1 2">
    <name type="scientific">Amycolatopsis speibonae</name>
    <dbReference type="NCBI Taxonomy" id="1450224"/>
    <lineage>
        <taxon>Bacteria</taxon>
        <taxon>Bacillati</taxon>
        <taxon>Actinomycetota</taxon>
        <taxon>Actinomycetes</taxon>
        <taxon>Pseudonocardiales</taxon>
        <taxon>Pseudonocardiaceae</taxon>
        <taxon>Amycolatopsis</taxon>
    </lineage>
</organism>
<dbReference type="RefSeq" id="WP_378246394.1">
    <property type="nucleotide sequence ID" value="NZ_JBHRWK010000102.1"/>
</dbReference>
<sequence length="59" mass="6145">MSAVDDEPPEHVRYAAYRRGLAGVADAGEAALMLEVLGDPDRVMAEAASPVTSTTGRPC</sequence>
<dbReference type="Proteomes" id="UP001595645">
    <property type="component" value="Unassembled WGS sequence"/>
</dbReference>
<evidence type="ECO:0000313" key="2">
    <source>
        <dbReference type="Proteomes" id="UP001595645"/>
    </source>
</evidence>
<accession>A0ABV7P9D2</accession>
<evidence type="ECO:0000313" key="1">
    <source>
        <dbReference type="EMBL" id="MFC3455708.1"/>
    </source>
</evidence>
<proteinExistence type="predicted"/>
<gene>
    <name evidence="1" type="ORF">ACFOSH_40285</name>
</gene>
<protein>
    <submittedName>
        <fullName evidence="1">Uncharacterized protein</fullName>
    </submittedName>
</protein>